<proteinExistence type="predicted"/>
<evidence type="ECO:0000313" key="1">
    <source>
        <dbReference type="EMBL" id="KNE88617.1"/>
    </source>
</evidence>
<protein>
    <submittedName>
        <fullName evidence="1">Uncharacterized protein</fullName>
    </submittedName>
</protein>
<feature type="non-terminal residue" evidence="1">
    <location>
        <position position="63"/>
    </location>
</feature>
<feature type="non-terminal residue" evidence="1">
    <location>
        <position position="1"/>
    </location>
</feature>
<dbReference type="Proteomes" id="UP000054564">
    <property type="component" value="Unassembled WGS sequence"/>
</dbReference>
<reference evidence="2" key="1">
    <citation type="submission" date="2014-03" db="EMBL/GenBank/DDBJ databases">
        <title>The Genome Sequence of Puccinia striiformis f. sp. tritici PST-78.</title>
        <authorList>
            <consortium name="The Broad Institute Genome Sequencing Platform"/>
            <person name="Cuomo C."/>
            <person name="Hulbert S."/>
            <person name="Chen X."/>
            <person name="Walker B."/>
            <person name="Young S.K."/>
            <person name="Zeng Q."/>
            <person name="Gargeya S."/>
            <person name="Fitzgerald M."/>
            <person name="Haas B."/>
            <person name="Abouelleil A."/>
            <person name="Alvarado L."/>
            <person name="Arachchi H.M."/>
            <person name="Berlin A.M."/>
            <person name="Chapman S.B."/>
            <person name="Goldberg J."/>
            <person name="Griggs A."/>
            <person name="Gujja S."/>
            <person name="Hansen M."/>
            <person name="Howarth C."/>
            <person name="Imamovic A."/>
            <person name="Larimer J."/>
            <person name="McCowan C."/>
            <person name="Montmayeur A."/>
            <person name="Murphy C."/>
            <person name="Neiman D."/>
            <person name="Pearson M."/>
            <person name="Priest M."/>
            <person name="Roberts A."/>
            <person name="Saif S."/>
            <person name="Shea T."/>
            <person name="Sisk P."/>
            <person name="Sykes S."/>
            <person name="Wortman J."/>
            <person name="Nusbaum C."/>
            <person name="Birren B."/>
        </authorList>
    </citation>
    <scope>NUCLEOTIDE SEQUENCE [LARGE SCALE GENOMIC DNA]</scope>
    <source>
        <strain evidence="2">race PST-78</strain>
    </source>
</reference>
<dbReference type="EMBL" id="AJIL01001329">
    <property type="protein sequence ID" value="KNE88617.1"/>
    <property type="molecule type" value="Genomic_DNA"/>
</dbReference>
<dbReference type="AlphaFoldDB" id="A0A0L0UNG8"/>
<keyword evidence="2" id="KW-1185">Reference proteome</keyword>
<comment type="caution">
    <text evidence="1">The sequence shown here is derived from an EMBL/GenBank/DDBJ whole genome shotgun (WGS) entry which is preliminary data.</text>
</comment>
<sequence length="63" mass="7053">KPLEFLLDHQSSRINNDSYTSDQLLSSLNKTIRSKLINRITLPLKGKVISIVYSTLFSSSSLA</sequence>
<gene>
    <name evidence="1" type="ORF">PSTG_17965</name>
</gene>
<organism evidence="1 2">
    <name type="scientific">Puccinia striiformis f. sp. tritici PST-78</name>
    <dbReference type="NCBI Taxonomy" id="1165861"/>
    <lineage>
        <taxon>Eukaryota</taxon>
        <taxon>Fungi</taxon>
        <taxon>Dikarya</taxon>
        <taxon>Basidiomycota</taxon>
        <taxon>Pucciniomycotina</taxon>
        <taxon>Pucciniomycetes</taxon>
        <taxon>Pucciniales</taxon>
        <taxon>Pucciniaceae</taxon>
        <taxon>Puccinia</taxon>
    </lineage>
</organism>
<name>A0A0L0UNG8_9BASI</name>
<accession>A0A0L0UNG8</accession>
<evidence type="ECO:0000313" key="2">
    <source>
        <dbReference type="Proteomes" id="UP000054564"/>
    </source>
</evidence>